<dbReference type="Gene3D" id="3.40.50.850">
    <property type="entry name" value="Isochorismatase-like"/>
    <property type="match status" value="1"/>
</dbReference>
<dbReference type="PANTHER" id="PTHR43540">
    <property type="entry name" value="PEROXYUREIDOACRYLATE/UREIDOACRYLATE AMIDOHYDROLASE-RELATED"/>
    <property type="match status" value="1"/>
</dbReference>
<evidence type="ECO:0000313" key="5">
    <source>
        <dbReference type="Proteomes" id="UP000029507"/>
    </source>
</evidence>
<evidence type="ECO:0000259" key="3">
    <source>
        <dbReference type="Pfam" id="PF00857"/>
    </source>
</evidence>
<accession>A0A089LV81</accession>
<dbReference type="STRING" id="169760.PSTEL_22085"/>
<dbReference type="OrthoDB" id="257098at2"/>
<evidence type="ECO:0000313" key="4">
    <source>
        <dbReference type="EMBL" id="AIQ65406.1"/>
    </source>
</evidence>
<dbReference type="SUPFAM" id="SSF52499">
    <property type="entry name" value="Isochorismatase-like hydrolases"/>
    <property type="match status" value="1"/>
</dbReference>
<proteinExistence type="inferred from homology"/>
<dbReference type="InterPro" id="IPR000868">
    <property type="entry name" value="Isochorismatase-like_dom"/>
</dbReference>
<dbReference type="CDD" id="cd00431">
    <property type="entry name" value="cysteine_hydrolases"/>
    <property type="match status" value="1"/>
</dbReference>
<evidence type="ECO:0000256" key="2">
    <source>
        <dbReference type="ARBA" id="ARBA00022801"/>
    </source>
</evidence>
<evidence type="ECO:0000256" key="1">
    <source>
        <dbReference type="ARBA" id="ARBA00006336"/>
    </source>
</evidence>
<dbReference type="Proteomes" id="UP000029507">
    <property type="component" value="Chromosome"/>
</dbReference>
<dbReference type="AlphaFoldDB" id="A0A089LV81"/>
<organism evidence="4 5">
    <name type="scientific">Paenibacillus stellifer</name>
    <dbReference type="NCBI Taxonomy" id="169760"/>
    <lineage>
        <taxon>Bacteria</taxon>
        <taxon>Bacillati</taxon>
        <taxon>Bacillota</taxon>
        <taxon>Bacilli</taxon>
        <taxon>Bacillales</taxon>
        <taxon>Paenibacillaceae</taxon>
        <taxon>Paenibacillus</taxon>
    </lineage>
</organism>
<dbReference type="Pfam" id="PF00857">
    <property type="entry name" value="Isochorismatase"/>
    <property type="match status" value="1"/>
</dbReference>
<keyword evidence="2" id="KW-0378">Hydrolase</keyword>
<name>A0A089LV81_9BACL</name>
<dbReference type="EMBL" id="CP009286">
    <property type="protein sequence ID" value="AIQ65406.1"/>
    <property type="molecule type" value="Genomic_DNA"/>
</dbReference>
<dbReference type="HOGENOM" id="CLU_068979_5_7_9"/>
<keyword evidence="5" id="KW-1185">Reference proteome</keyword>
<dbReference type="KEGG" id="pste:PSTEL_22085"/>
<dbReference type="PANTHER" id="PTHR43540:SF6">
    <property type="entry name" value="ISOCHORISMATASE-LIKE DOMAIN-CONTAINING PROTEIN"/>
    <property type="match status" value="1"/>
</dbReference>
<dbReference type="GO" id="GO:0016787">
    <property type="term" value="F:hydrolase activity"/>
    <property type="evidence" value="ECO:0007669"/>
    <property type="project" value="UniProtKB-KW"/>
</dbReference>
<comment type="similarity">
    <text evidence="1">Belongs to the isochorismatase family.</text>
</comment>
<feature type="domain" description="Isochorismatase-like" evidence="3">
    <location>
        <begin position="4"/>
        <end position="147"/>
    </location>
</feature>
<dbReference type="InterPro" id="IPR050272">
    <property type="entry name" value="Isochorismatase-like_hydrls"/>
</dbReference>
<sequence>MKIALLIVDMQSVHVQDQVDERKINRACEYINYVAGQLRSKNQVVIHVQDVEGMTEDNRELYAVIPEVHVYDSDLRVAKESGNAFWNTELEQVLARHGVRLVIIAGFAAEQCVLFTYNGAEERGFRPVILQNGVLSTHSDAVDATYRDRNVISYPVVEFLI</sequence>
<reference evidence="4 5" key="1">
    <citation type="submission" date="2014-08" db="EMBL/GenBank/DDBJ databases">
        <title>Comparative genomics of the Paenibacillus odorifer group.</title>
        <authorList>
            <person name="den Bakker H.C."/>
            <person name="Tsai Y.-C."/>
            <person name="Martin N."/>
            <person name="Korlach J."/>
            <person name="Wiedmann M."/>
        </authorList>
    </citation>
    <scope>NUCLEOTIDE SEQUENCE [LARGE SCALE GENOMIC DNA]</scope>
    <source>
        <strain evidence="4 5">DSM 14472</strain>
    </source>
</reference>
<gene>
    <name evidence="4" type="ORF">PSTEL_22085</name>
</gene>
<dbReference type="InterPro" id="IPR036380">
    <property type="entry name" value="Isochorismatase-like_sf"/>
</dbReference>
<protein>
    <submittedName>
        <fullName evidence="4">Isochorismatase</fullName>
    </submittedName>
</protein>